<organism evidence="2 3">
    <name type="scientific">Vigna unguiculata</name>
    <name type="common">Cowpea</name>
    <dbReference type="NCBI Taxonomy" id="3917"/>
    <lineage>
        <taxon>Eukaryota</taxon>
        <taxon>Viridiplantae</taxon>
        <taxon>Streptophyta</taxon>
        <taxon>Embryophyta</taxon>
        <taxon>Tracheophyta</taxon>
        <taxon>Spermatophyta</taxon>
        <taxon>Magnoliopsida</taxon>
        <taxon>eudicotyledons</taxon>
        <taxon>Gunneridae</taxon>
        <taxon>Pentapetalae</taxon>
        <taxon>rosids</taxon>
        <taxon>fabids</taxon>
        <taxon>Fabales</taxon>
        <taxon>Fabaceae</taxon>
        <taxon>Papilionoideae</taxon>
        <taxon>50 kb inversion clade</taxon>
        <taxon>NPAAA clade</taxon>
        <taxon>indigoferoid/millettioid clade</taxon>
        <taxon>Phaseoleae</taxon>
        <taxon>Vigna</taxon>
    </lineage>
</organism>
<accession>A0A4D6KP59</accession>
<protein>
    <submittedName>
        <fullName evidence="2">Uncharacterized protein</fullName>
    </submittedName>
</protein>
<evidence type="ECO:0000256" key="1">
    <source>
        <dbReference type="SAM" id="MobiDB-lite"/>
    </source>
</evidence>
<evidence type="ECO:0000313" key="2">
    <source>
        <dbReference type="EMBL" id="QCD78355.1"/>
    </source>
</evidence>
<keyword evidence="3" id="KW-1185">Reference proteome</keyword>
<feature type="region of interest" description="Disordered" evidence="1">
    <location>
        <begin position="17"/>
        <end position="51"/>
    </location>
</feature>
<proteinExistence type="predicted"/>
<reference evidence="2 3" key="1">
    <citation type="submission" date="2019-04" db="EMBL/GenBank/DDBJ databases">
        <title>An improved genome assembly and genetic linkage map for asparagus bean, Vigna unguiculata ssp. sesquipedialis.</title>
        <authorList>
            <person name="Xia Q."/>
            <person name="Zhang R."/>
            <person name="Dong Y."/>
        </authorList>
    </citation>
    <scope>NUCLEOTIDE SEQUENCE [LARGE SCALE GENOMIC DNA]</scope>
    <source>
        <tissue evidence="2">Leaf</tissue>
    </source>
</reference>
<dbReference type="EMBL" id="CP039345">
    <property type="protein sequence ID" value="QCD78355.1"/>
    <property type="molecule type" value="Genomic_DNA"/>
</dbReference>
<gene>
    <name evidence="2" type="ORF">DEO72_LG1g1987</name>
</gene>
<name>A0A4D6KP59_VIGUN</name>
<dbReference type="Proteomes" id="UP000501690">
    <property type="component" value="Linkage Group LG1"/>
</dbReference>
<evidence type="ECO:0000313" key="3">
    <source>
        <dbReference type="Proteomes" id="UP000501690"/>
    </source>
</evidence>
<dbReference type="AlphaFoldDB" id="A0A4D6KP59"/>
<sequence length="287" mass="32086">MFVRKRSPRSLHLKSAHLKSGNDADVPPGFPPKLGGTVYSGKSSDDASNVRKGNSYAIMPFSDFLVKRLKTVPSGNSAQDGFKDNENIHDEVPARCKNLSNQSSSASTPDYENAKRMSSQAKLVGKESVEPLILKEEVEDANWSIEARLSGAQDKLPLKDKVLFKSNAPTFQKSINDNEELDTFVDINTDRNWQNCKLRYYNLDHPNIIYILESAFSIDNINILAVSFVDSYSHLNTLFANEVHSEFENNSPTWIAELKVVDAELHVDDQVADLIKVADADFLVQFC</sequence>